<protein>
    <submittedName>
        <fullName evidence="3">Ribosomal protein S18 acetylase RimI</fullName>
    </submittedName>
</protein>
<keyword evidence="1" id="KW-0808">Transferase</keyword>
<dbReference type="RefSeq" id="WP_170867008.1">
    <property type="nucleotide sequence ID" value="NZ_FMZM01000005.1"/>
</dbReference>
<keyword evidence="3" id="KW-0689">Ribosomal protein</keyword>
<evidence type="ECO:0000313" key="3">
    <source>
        <dbReference type="EMBL" id="SDC97311.1"/>
    </source>
</evidence>
<keyword evidence="3" id="KW-0687">Ribonucleoprotein</keyword>
<sequence>MMRTLVTLRSAAITDAPFLATLWADTLRRADRQEQIADLEVIIKNATQSPDEKLVVAEYDGSPAGAVYLRLTTLSALNLEPTVQALSPHVLPEYRRHGVGRTLMEAAVTFAEELGIGQVATAAASSSRDGNRFMARLALGPQAVLRVAPTHAVRARLVAQRPSLHRGGGRQLGQVLAARRSLKRSQAAPDAG</sequence>
<accession>A0A1G6QYG5</accession>
<dbReference type="EMBL" id="FMZM01000005">
    <property type="protein sequence ID" value="SDC97311.1"/>
    <property type="molecule type" value="Genomic_DNA"/>
</dbReference>
<dbReference type="InterPro" id="IPR000182">
    <property type="entry name" value="GNAT_dom"/>
</dbReference>
<dbReference type="STRING" id="1045774.SAMN05421872_10579"/>
<dbReference type="GO" id="GO:0016747">
    <property type="term" value="F:acyltransferase activity, transferring groups other than amino-acyl groups"/>
    <property type="evidence" value="ECO:0007669"/>
    <property type="project" value="InterPro"/>
</dbReference>
<dbReference type="SUPFAM" id="SSF55729">
    <property type="entry name" value="Acyl-CoA N-acyltransferases (Nat)"/>
    <property type="match status" value="1"/>
</dbReference>
<keyword evidence="2" id="KW-0012">Acyltransferase</keyword>
<dbReference type="InterPro" id="IPR016181">
    <property type="entry name" value="Acyl_CoA_acyltransferase"/>
</dbReference>
<dbReference type="PANTHER" id="PTHR43877:SF1">
    <property type="entry name" value="ACETYLTRANSFERASE"/>
    <property type="match status" value="1"/>
</dbReference>
<dbReference type="Pfam" id="PF00583">
    <property type="entry name" value="Acetyltransf_1"/>
    <property type="match status" value="1"/>
</dbReference>
<reference evidence="3 4" key="1">
    <citation type="submission" date="2016-10" db="EMBL/GenBank/DDBJ databases">
        <authorList>
            <person name="de Groot N.N."/>
        </authorList>
    </citation>
    <scope>NUCLEOTIDE SEQUENCE [LARGE SCALE GENOMIC DNA]</scope>
    <source>
        <strain evidence="3 4">CGMCC 4.6858</strain>
    </source>
</reference>
<evidence type="ECO:0000256" key="1">
    <source>
        <dbReference type="ARBA" id="ARBA00022679"/>
    </source>
</evidence>
<dbReference type="Proteomes" id="UP000199034">
    <property type="component" value="Unassembled WGS sequence"/>
</dbReference>
<dbReference type="GO" id="GO:0005840">
    <property type="term" value="C:ribosome"/>
    <property type="evidence" value="ECO:0007669"/>
    <property type="project" value="UniProtKB-KW"/>
</dbReference>
<dbReference type="InterPro" id="IPR050832">
    <property type="entry name" value="Bact_Acetyltransf"/>
</dbReference>
<dbReference type="PANTHER" id="PTHR43877">
    <property type="entry name" value="AMINOALKYLPHOSPHONATE N-ACETYLTRANSFERASE-RELATED-RELATED"/>
    <property type="match status" value="1"/>
</dbReference>
<dbReference type="PROSITE" id="PS51186">
    <property type="entry name" value="GNAT"/>
    <property type="match status" value="1"/>
</dbReference>
<organism evidence="3 4">
    <name type="scientific">Nocardioides lianchengensis</name>
    <dbReference type="NCBI Taxonomy" id="1045774"/>
    <lineage>
        <taxon>Bacteria</taxon>
        <taxon>Bacillati</taxon>
        <taxon>Actinomycetota</taxon>
        <taxon>Actinomycetes</taxon>
        <taxon>Propionibacteriales</taxon>
        <taxon>Nocardioidaceae</taxon>
        <taxon>Nocardioides</taxon>
    </lineage>
</organism>
<gene>
    <name evidence="3" type="ORF">SAMN05421872_10579</name>
</gene>
<dbReference type="AlphaFoldDB" id="A0A1G6QYG5"/>
<name>A0A1G6QYG5_9ACTN</name>
<keyword evidence="4" id="KW-1185">Reference proteome</keyword>
<evidence type="ECO:0000256" key="2">
    <source>
        <dbReference type="ARBA" id="ARBA00023315"/>
    </source>
</evidence>
<proteinExistence type="predicted"/>
<dbReference type="Gene3D" id="3.40.630.30">
    <property type="match status" value="1"/>
</dbReference>
<evidence type="ECO:0000313" key="4">
    <source>
        <dbReference type="Proteomes" id="UP000199034"/>
    </source>
</evidence>
<dbReference type="CDD" id="cd04301">
    <property type="entry name" value="NAT_SF"/>
    <property type="match status" value="1"/>
</dbReference>